<protein>
    <submittedName>
        <fullName evidence="1">Uncharacterized protein</fullName>
    </submittedName>
</protein>
<proteinExistence type="predicted"/>
<accession>A0ABT2H963</accession>
<reference evidence="1" key="1">
    <citation type="submission" date="2022-08" db="EMBL/GenBank/DDBJ databases">
        <authorList>
            <person name="Deng Y."/>
            <person name="Han X.-F."/>
            <person name="Zhang Y.-Q."/>
        </authorList>
    </citation>
    <scope>NUCLEOTIDE SEQUENCE</scope>
    <source>
        <strain evidence="1">CPCC 203386</strain>
    </source>
</reference>
<comment type="caution">
    <text evidence="1">The sequence shown here is derived from an EMBL/GenBank/DDBJ whole genome shotgun (WGS) entry which is preliminary data.</text>
</comment>
<evidence type="ECO:0000313" key="1">
    <source>
        <dbReference type="EMBL" id="MCS5736451.1"/>
    </source>
</evidence>
<name>A0ABT2H963_9MICO</name>
<sequence>MYYKILLNRDVLEVSKLEYVHSSNVQNAINDIAQYLSDHDDKFALGIKKALDLIEEYTKISHEND</sequence>
<dbReference type="Proteomes" id="UP001165586">
    <property type="component" value="Unassembled WGS sequence"/>
</dbReference>
<organism evidence="1 2">
    <name type="scientific">Herbiconiux daphne</name>
    <dbReference type="NCBI Taxonomy" id="2970914"/>
    <lineage>
        <taxon>Bacteria</taxon>
        <taxon>Bacillati</taxon>
        <taxon>Actinomycetota</taxon>
        <taxon>Actinomycetes</taxon>
        <taxon>Micrococcales</taxon>
        <taxon>Microbacteriaceae</taxon>
        <taxon>Herbiconiux</taxon>
    </lineage>
</organism>
<dbReference type="EMBL" id="JANLCJ010000031">
    <property type="protein sequence ID" value="MCS5736451.1"/>
    <property type="molecule type" value="Genomic_DNA"/>
</dbReference>
<evidence type="ECO:0000313" key="2">
    <source>
        <dbReference type="Proteomes" id="UP001165586"/>
    </source>
</evidence>
<dbReference type="RefSeq" id="WP_259542403.1">
    <property type="nucleotide sequence ID" value="NZ_JANLCJ010000031.1"/>
</dbReference>
<keyword evidence="2" id="KW-1185">Reference proteome</keyword>
<gene>
    <name evidence="1" type="ORF">N1032_22200</name>
</gene>